<dbReference type="InterPro" id="IPR029044">
    <property type="entry name" value="Nucleotide-diphossugar_trans"/>
</dbReference>
<protein>
    <submittedName>
        <fullName evidence="6">Glycosyltransferase</fullName>
        <ecNumber evidence="6">2.4.-.-</ecNumber>
    </submittedName>
</protein>
<feature type="transmembrane region" description="Helical" evidence="4">
    <location>
        <begin position="238"/>
        <end position="257"/>
    </location>
</feature>
<keyword evidence="4" id="KW-0472">Membrane</keyword>
<evidence type="ECO:0000256" key="1">
    <source>
        <dbReference type="ARBA" id="ARBA00006739"/>
    </source>
</evidence>
<dbReference type="Gene3D" id="3.90.550.10">
    <property type="entry name" value="Spore Coat Polysaccharide Biosynthesis Protein SpsA, Chain A"/>
    <property type="match status" value="1"/>
</dbReference>
<comment type="similarity">
    <text evidence="1">Belongs to the glycosyltransferase 2 family.</text>
</comment>
<dbReference type="Proteomes" id="UP001172055">
    <property type="component" value="Unassembled WGS sequence"/>
</dbReference>
<evidence type="ECO:0000256" key="2">
    <source>
        <dbReference type="ARBA" id="ARBA00022676"/>
    </source>
</evidence>
<gene>
    <name evidence="6" type="ORF">QWY14_07725</name>
</gene>
<sequence>MEFTVLMSVYNKEHPAYLRQSLESTLVNQSITPTEMVIVKDGELTDELNEIIDEFYLAFPSVVKIISLYKNVGLAEALSRGLIECKYNLVARMDSDDINDFNRFEKQLNIFKHNFDIDVVGGNIGEFSSDSKYIENIRYVPQDKSELIKMAKRRNPINHVSVMFKKSSVIKAGGYRNLSYVEDYYLWIRMLQDGCNIVNINEILVFVRTGKNMYKRRSNPKIIKSVYILQKKMYELKFIKKIDIIINMTIIILFTFFPSNSKKYLYKWFLRKKPIKLENIT</sequence>
<keyword evidence="4" id="KW-0812">Transmembrane</keyword>
<reference evidence="6 7" key="1">
    <citation type="submission" date="2023-06" db="EMBL/GenBank/DDBJ databases">
        <title>Novel species in genus Planococcus.</title>
        <authorList>
            <person name="Ning S."/>
        </authorList>
    </citation>
    <scope>NUCLEOTIDE SEQUENCE [LARGE SCALE GENOMIC DNA]</scope>
    <source>
        <strain evidence="6 7">N028</strain>
    </source>
</reference>
<evidence type="ECO:0000256" key="3">
    <source>
        <dbReference type="ARBA" id="ARBA00022679"/>
    </source>
</evidence>
<organism evidence="6 7">
    <name type="scientific">Planococcus shixiaomingii</name>
    <dbReference type="NCBI Taxonomy" id="3058393"/>
    <lineage>
        <taxon>Bacteria</taxon>
        <taxon>Bacillati</taxon>
        <taxon>Bacillota</taxon>
        <taxon>Bacilli</taxon>
        <taxon>Bacillales</taxon>
        <taxon>Caryophanaceae</taxon>
        <taxon>Planococcus</taxon>
    </lineage>
</organism>
<keyword evidence="2 6" id="KW-0328">Glycosyltransferase</keyword>
<dbReference type="EMBL" id="JAUJWV010000001">
    <property type="protein sequence ID" value="MDN7241678.1"/>
    <property type="molecule type" value="Genomic_DNA"/>
</dbReference>
<dbReference type="InterPro" id="IPR050834">
    <property type="entry name" value="Glycosyltransf_2"/>
</dbReference>
<keyword evidence="4" id="KW-1133">Transmembrane helix</keyword>
<keyword evidence="7" id="KW-1185">Reference proteome</keyword>
<comment type="caution">
    <text evidence="6">The sequence shown here is derived from an EMBL/GenBank/DDBJ whole genome shotgun (WGS) entry which is preliminary data.</text>
</comment>
<accession>A0ABT8N1A6</accession>
<dbReference type="PANTHER" id="PTHR43685">
    <property type="entry name" value="GLYCOSYLTRANSFERASE"/>
    <property type="match status" value="1"/>
</dbReference>
<evidence type="ECO:0000313" key="7">
    <source>
        <dbReference type="Proteomes" id="UP001172055"/>
    </source>
</evidence>
<dbReference type="GO" id="GO:0016757">
    <property type="term" value="F:glycosyltransferase activity"/>
    <property type="evidence" value="ECO:0007669"/>
    <property type="project" value="UniProtKB-KW"/>
</dbReference>
<feature type="domain" description="Glycosyltransferase 2-like" evidence="5">
    <location>
        <begin position="4"/>
        <end position="146"/>
    </location>
</feature>
<dbReference type="RefSeq" id="WP_301723277.1">
    <property type="nucleotide sequence ID" value="NZ_JAUJWV010000001.1"/>
</dbReference>
<dbReference type="InterPro" id="IPR001173">
    <property type="entry name" value="Glyco_trans_2-like"/>
</dbReference>
<evidence type="ECO:0000259" key="5">
    <source>
        <dbReference type="Pfam" id="PF00535"/>
    </source>
</evidence>
<proteinExistence type="inferred from homology"/>
<keyword evidence="3 6" id="KW-0808">Transferase</keyword>
<dbReference type="SUPFAM" id="SSF53448">
    <property type="entry name" value="Nucleotide-diphospho-sugar transferases"/>
    <property type="match status" value="1"/>
</dbReference>
<evidence type="ECO:0000313" key="6">
    <source>
        <dbReference type="EMBL" id="MDN7241678.1"/>
    </source>
</evidence>
<name>A0ABT8N1A6_9BACL</name>
<evidence type="ECO:0000256" key="4">
    <source>
        <dbReference type="SAM" id="Phobius"/>
    </source>
</evidence>
<dbReference type="EC" id="2.4.-.-" evidence="6"/>
<dbReference type="PANTHER" id="PTHR43685:SF5">
    <property type="entry name" value="GLYCOSYLTRANSFERASE EPSE-RELATED"/>
    <property type="match status" value="1"/>
</dbReference>
<dbReference type="Pfam" id="PF00535">
    <property type="entry name" value="Glycos_transf_2"/>
    <property type="match status" value="1"/>
</dbReference>